<evidence type="ECO:0000313" key="2">
    <source>
        <dbReference type="Proteomes" id="UP000887116"/>
    </source>
</evidence>
<dbReference type="EMBL" id="BMAO01036238">
    <property type="protein sequence ID" value="GFR09131.1"/>
    <property type="molecule type" value="Genomic_DNA"/>
</dbReference>
<accession>A0A8X6LFQ0</accession>
<proteinExistence type="predicted"/>
<reference evidence="1" key="1">
    <citation type="submission" date="2020-07" db="EMBL/GenBank/DDBJ databases">
        <title>Multicomponent nature underlies the extraordinary mechanical properties of spider dragline silk.</title>
        <authorList>
            <person name="Kono N."/>
            <person name="Nakamura H."/>
            <person name="Mori M."/>
            <person name="Yoshida Y."/>
            <person name="Ohtoshi R."/>
            <person name="Malay A.D."/>
            <person name="Moran D.A.P."/>
            <person name="Tomita M."/>
            <person name="Numata K."/>
            <person name="Arakawa K."/>
        </authorList>
    </citation>
    <scope>NUCLEOTIDE SEQUENCE</scope>
</reference>
<gene>
    <name evidence="1" type="ORF">TNCT_396711</name>
</gene>
<dbReference type="AlphaFoldDB" id="A0A8X6LFQ0"/>
<keyword evidence="2" id="KW-1185">Reference proteome</keyword>
<dbReference type="Proteomes" id="UP000887116">
    <property type="component" value="Unassembled WGS sequence"/>
</dbReference>
<sequence>MLLVSEKSTKAQLIGPIITIMTHLRKDVVLKCGHSNSYYKSPCVKSPSSQRVTTIFREICLLKASVNSSLTCIVVVCYGYPLLPIRQYTYLLRGVILVTRPRTRRLLHVQVF</sequence>
<evidence type="ECO:0000313" key="1">
    <source>
        <dbReference type="EMBL" id="GFR09131.1"/>
    </source>
</evidence>
<comment type="caution">
    <text evidence="1">The sequence shown here is derived from an EMBL/GenBank/DDBJ whole genome shotgun (WGS) entry which is preliminary data.</text>
</comment>
<name>A0A8X6LFQ0_TRICU</name>
<organism evidence="1 2">
    <name type="scientific">Trichonephila clavata</name>
    <name type="common">Joro spider</name>
    <name type="synonym">Nephila clavata</name>
    <dbReference type="NCBI Taxonomy" id="2740835"/>
    <lineage>
        <taxon>Eukaryota</taxon>
        <taxon>Metazoa</taxon>
        <taxon>Ecdysozoa</taxon>
        <taxon>Arthropoda</taxon>
        <taxon>Chelicerata</taxon>
        <taxon>Arachnida</taxon>
        <taxon>Araneae</taxon>
        <taxon>Araneomorphae</taxon>
        <taxon>Entelegynae</taxon>
        <taxon>Araneoidea</taxon>
        <taxon>Nephilidae</taxon>
        <taxon>Trichonephila</taxon>
    </lineage>
</organism>
<protein>
    <submittedName>
        <fullName evidence="1">Uncharacterized protein</fullName>
    </submittedName>
</protein>